<protein>
    <submittedName>
        <fullName evidence="1">pH-response transcription factor pacC/RIM101</fullName>
    </submittedName>
</protein>
<proteinExistence type="predicted"/>
<organism evidence="1">
    <name type="scientific">Ganoderma boninense</name>
    <dbReference type="NCBI Taxonomy" id="34458"/>
    <lineage>
        <taxon>Eukaryota</taxon>
        <taxon>Fungi</taxon>
        <taxon>Dikarya</taxon>
        <taxon>Basidiomycota</taxon>
        <taxon>Agaricomycotina</taxon>
        <taxon>Agaricomycetes</taxon>
        <taxon>Polyporales</taxon>
        <taxon>Polyporaceae</taxon>
        <taxon>Ganoderma</taxon>
    </lineage>
</organism>
<accession>A0A5K1JZX0</accession>
<dbReference type="EMBL" id="LR727016">
    <property type="protein sequence ID" value="VWO98550.1"/>
    <property type="molecule type" value="Genomic_DNA"/>
</dbReference>
<evidence type="ECO:0000313" key="1">
    <source>
        <dbReference type="EMBL" id="VWO98550.1"/>
    </source>
</evidence>
<reference evidence="1" key="1">
    <citation type="submission" date="2019-10" db="EMBL/GenBank/DDBJ databases">
        <authorList>
            <person name="Nor Muhammad N."/>
        </authorList>
    </citation>
    <scope>NUCLEOTIDE SEQUENCE</scope>
</reference>
<dbReference type="AlphaFoldDB" id="A0A5K1JZX0"/>
<name>A0A5K1JZX0_9APHY</name>
<sequence length="222" mass="26092">MDPRLWENGQRLNEYECDPADGNVCKLTEAAERAQDAKWKRLMANRPPKDALPRNLMPRPGQREPPLYHYGFPFTTQYAIDYARRHHLTIKIVEEDRPFFGNRAVLDFADLDDEWLKSAAEDENDDLESFAISVSRMLMLKHLGERCDFVLDMGRPFSDDWDRIVSLWSNHNFDERFERCFDPVNVVEVLKVAMNETEGRTTVKPQWWFDWDNDVGVYTSVA</sequence>
<gene>
    <name evidence="1" type="primary">Q870A3</name>
</gene>